<dbReference type="AlphaFoldDB" id="A0A9P9FG59"/>
<dbReference type="PANTHER" id="PTHR46072:SF4">
    <property type="entry name" value="AMIDASE C550.07-RELATED"/>
    <property type="match status" value="1"/>
</dbReference>
<evidence type="ECO:0000256" key="2">
    <source>
        <dbReference type="ARBA" id="ARBA00009199"/>
    </source>
</evidence>
<dbReference type="Proteomes" id="UP000717696">
    <property type="component" value="Unassembled WGS sequence"/>
</dbReference>
<accession>A0A9P9FG59</accession>
<comment type="caution">
    <text evidence="8">The sequence shown here is derived from an EMBL/GenBank/DDBJ whole genome shotgun (WGS) entry which is preliminary data.</text>
</comment>
<feature type="binding site" evidence="6">
    <location>
        <position position="209"/>
    </location>
    <ligand>
        <name>substrate</name>
    </ligand>
</feature>
<evidence type="ECO:0000256" key="4">
    <source>
        <dbReference type="ARBA" id="ARBA00022801"/>
    </source>
</evidence>
<keyword evidence="4" id="KW-0378">Hydrolase</keyword>
<name>A0A9P9FG59_9HYPO</name>
<feature type="domain" description="Amidase" evidence="7">
    <location>
        <begin position="81"/>
        <end position="533"/>
    </location>
</feature>
<dbReference type="EMBL" id="JAGMUU010000002">
    <property type="protein sequence ID" value="KAH7160475.1"/>
    <property type="molecule type" value="Genomic_DNA"/>
</dbReference>
<evidence type="ECO:0000313" key="8">
    <source>
        <dbReference type="EMBL" id="KAH7160475.1"/>
    </source>
</evidence>
<evidence type="ECO:0000313" key="9">
    <source>
        <dbReference type="Proteomes" id="UP000717696"/>
    </source>
</evidence>
<comment type="catalytic activity">
    <reaction evidence="1">
        <text>a monocarboxylic acid amide + H2O = a monocarboxylate + NH4(+)</text>
        <dbReference type="Rhea" id="RHEA:12020"/>
        <dbReference type="ChEBI" id="CHEBI:15377"/>
        <dbReference type="ChEBI" id="CHEBI:28938"/>
        <dbReference type="ChEBI" id="CHEBI:35757"/>
        <dbReference type="ChEBI" id="CHEBI:83628"/>
        <dbReference type="EC" id="3.5.1.4"/>
    </reaction>
</comment>
<dbReference type="OrthoDB" id="6428749at2759"/>
<evidence type="ECO:0000256" key="6">
    <source>
        <dbReference type="PIRSR" id="PIRSR001221-2"/>
    </source>
</evidence>
<evidence type="ECO:0000256" key="3">
    <source>
        <dbReference type="ARBA" id="ARBA00012922"/>
    </source>
</evidence>
<dbReference type="GO" id="GO:0004040">
    <property type="term" value="F:amidase activity"/>
    <property type="evidence" value="ECO:0007669"/>
    <property type="project" value="UniProtKB-EC"/>
</dbReference>
<feature type="active site" description="Charge relay system" evidence="5">
    <location>
        <position position="133"/>
    </location>
</feature>
<dbReference type="SUPFAM" id="SSF75304">
    <property type="entry name" value="Amidase signature (AS) enzymes"/>
    <property type="match status" value="1"/>
</dbReference>
<reference evidence="8" key="1">
    <citation type="journal article" date="2021" name="Nat. Commun.">
        <title>Genetic determinants of endophytism in the Arabidopsis root mycobiome.</title>
        <authorList>
            <person name="Mesny F."/>
            <person name="Miyauchi S."/>
            <person name="Thiergart T."/>
            <person name="Pickel B."/>
            <person name="Atanasova L."/>
            <person name="Karlsson M."/>
            <person name="Huettel B."/>
            <person name="Barry K.W."/>
            <person name="Haridas S."/>
            <person name="Chen C."/>
            <person name="Bauer D."/>
            <person name="Andreopoulos W."/>
            <person name="Pangilinan J."/>
            <person name="LaButti K."/>
            <person name="Riley R."/>
            <person name="Lipzen A."/>
            <person name="Clum A."/>
            <person name="Drula E."/>
            <person name="Henrissat B."/>
            <person name="Kohler A."/>
            <person name="Grigoriev I.V."/>
            <person name="Martin F.M."/>
            <person name="Hacquard S."/>
        </authorList>
    </citation>
    <scope>NUCLEOTIDE SEQUENCE</scope>
    <source>
        <strain evidence="8">MPI-CAGE-AT-0021</strain>
    </source>
</reference>
<proteinExistence type="inferred from homology"/>
<dbReference type="InterPro" id="IPR020556">
    <property type="entry name" value="Amidase_CS"/>
</dbReference>
<organism evidence="8 9">
    <name type="scientific">Dactylonectria estremocensis</name>
    <dbReference type="NCBI Taxonomy" id="1079267"/>
    <lineage>
        <taxon>Eukaryota</taxon>
        <taxon>Fungi</taxon>
        <taxon>Dikarya</taxon>
        <taxon>Ascomycota</taxon>
        <taxon>Pezizomycotina</taxon>
        <taxon>Sordariomycetes</taxon>
        <taxon>Hypocreomycetidae</taxon>
        <taxon>Hypocreales</taxon>
        <taxon>Nectriaceae</taxon>
        <taxon>Dactylonectria</taxon>
    </lineage>
</organism>
<evidence type="ECO:0000256" key="1">
    <source>
        <dbReference type="ARBA" id="ARBA00001311"/>
    </source>
</evidence>
<comment type="similarity">
    <text evidence="2">Belongs to the amidase family.</text>
</comment>
<keyword evidence="9" id="KW-1185">Reference proteome</keyword>
<dbReference type="InterPro" id="IPR023631">
    <property type="entry name" value="Amidase_dom"/>
</dbReference>
<evidence type="ECO:0000259" key="7">
    <source>
        <dbReference type="Pfam" id="PF01425"/>
    </source>
</evidence>
<feature type="binding site" evidence="6">
    <location>
        <begin position="230"/>
        <end position="233"/>
    </location>
    <ligand>
        <name>substrate</name>
    </ligand>
</feature>
<dbReference type="Gene3D" id="3.90.1300.10">
    <property type="entry name" value="Amidase signature (AS) domain"/>
    <property type="match status" value="1"/>
</dbReference>
<feature type="active site" description="Charge relay system" evidence="5">
    <location>
        <position position="209"/>
    </location>
</feature>
<protein>
    <recommendedName>
        <fullName evidence="3">amidase</fullName>
        <ecNumber evidence="3">3.5.1.4</ecNumber>
    </recommendedName>
</protein>
<feature type="active site" description="Acyl-ester intermediate" evidence="5">
    <location>
        <position position="233"/>
    </location>
</feature>
<dbReference type="PANTHER" id="PTHR46072">
    <property type="entry name" value="AMIDASE-RELATED-RELATED"/>
    <property type="match status" value="1"/>
</dbReference>
<sequence length="546" mass="60801">MTVAVQDLQHWEDKVRWARDKRDASLAKVEPKLEGIPETLPLSSQDLPRAILTAWEIEITETYSITELLSLLRERIISVEEITRAFLRRAALAQAATNCLIELLWDEAIGRAKYLDSLPQPTGALFGLPISAKEHQGMVGPDVTTNASFVAWIGKKHGSNILYDAFYSEGCVFYARTTQPQAIMHLETESTIYGRTVNPYNRDLTPGGSSGGESALIGMRGSLLGVGSDIGGSIRCPAAHVGIYGFKPTAKRIGTMGHRAMGFGRETIPGCPGPMTTDREGLELFMKVALSAKPWRLDPSLTAKDWAPYTFTRPLKVAIQWWDGVVQPHPPMTRALREVADACRKAGMEVVDWNSEALDHQKGWDILSALYWPDGGKEMMELIEGAGEPVLPLTKFILHEQPTVKELTQHELWKLCAERDAYRAAYAHAWNETGKDNGNEVDVILCPPSFGAATPHEQSRYWGYTAQWNLLDYPGVVFPVTKVDPVRDINDTSYTPKNAQDKFVHDMYSPEKFENAPVSLQIVGRRQDDEKVLAALIEIERAMGRK</sequence>
<dbReference type="Pfam" id="PF01425">
    <property type="entry name" value="Amidase"/>
    <property type="match status" value="1"/>
</dbReference>
<feature type="binding site" evidence="6">
    <location>
        <position position="183"/>
    </location>
    <ligand>
        <name>substrate</name>
    </ligand>
</feature>
<dbReference type="EC" id="3.5.1.4" evidence="3"/>
<dbReference type="PIRSF" id="PIRSF001221">
    <property type="entry name" value="Amidase_fungi"/>
    <property type="match status" value="1"/>
</dbReference>
<evidence type="ECO:0000256" key="5">
    <source>
        <dbReference type="PIRSR" id="PIRSR001221-1"/>
    </source>
</evidence>
<dbReference type="PROSITE" id="PS00571">
    <property type="entry name" value="AMIDASES"/>
    <property type="match status" value="1"/>
</dbReference>
<gene>
    <name evidence="8" type="ORF">B0J13DRAFT_671032</name>
</gene>
<dbReference type="InterPro" id="IPR036928">
    <property type="entry name" value="AS_sf"/>
</dbReference>